<dbReference type="PANTHER" id="PTHR45913">
    <property type="entry name" value="EPM2A-INTERACTING PROTEIN 1"/>
    <property type="match status" value="1"/>
</dbReference>
<dbReference type="Proteomes" id="UP001152888">
    <property type="component" value="Unassembled WGS sequence"/>
</dbReference>
<protein>
    <submittedName>
        <fullName evidence="1">Uncharacterized protein</fullName>
    </submittedName>
</protein>
<dbReference type="EMBL" id="CAKOFQ010006716">
    <property type="protein sequence ID" value="CAH1964573.1"/>
    <property type="molecule type" value="Genomic_DNA"/>
</dbReference>
<keyword evidence="2" id="KW-1185">Reference proteome</keyword>
<organism evidence="1 2">
    <name type="scientific">Acanthoscelides obtectus</name>
    <name type="common">Bean weevil</name>
    <name type="synonym">Bruchus obtectus</name>
    <dbReference type="NCBI Taxonomy" id="200917"/>
    <lineage>
        <taxon>Eukaryota</taxon>
        <taxon>Metazoa</taxon>
        <taxon>Ecdysozoa</taxon>
        <taxon>Arthropoda</taxon>
        <taxon>Hexapoda</taxon>
        <taxon>Insecta</taxon>
        <taxon>Pterygota</taxon>
        <taxon>Neoptera</taxon>
        <taxon>Endopterygota</taxon>
        <taxon>Coleoptera</taxon>
        <taxon>Polyphaga</taxon>
        <taxon>Cucujiformia</taxon>
        <taxon>Chrysomeloidea</taxon>
        <taxon>Chrysomelidae</taxon>
        <taxon>Bruchinae</taxon>
        <taxon>Bruchini</taxon>
        <taxon>Acanthoscelides</taxon>
    </lineage>
</organism>
<dbReference type="PANTHER" id="PTHR45913:SF19">
    <property type="entry name" value="LOW QUALITY PROTEIN: ZINC FINGER BED DOMAIN-CONTAINING PROTEIN 5-LIKE"/>
    <property type="match status" value="1"/>
</dbReference>
<sequence>MELRLTGIMRCVGFAVYSLLSESLNQKALLMGVAQTTAQQQVRNPQRVPSSSFTFNTHVRAALLTKRSRANSTADILLGKALLASYKASYEIARYKKPHTIGEELSLPASIKIVETMFGDNFAKKLEQPLSNDTVACRIASTVSRGRDHKKLFCGTPEGRKNEVCRRWCYRRKCKYDQRNKLAIGRTHSKFTYTK</sequence>
<evidence type="ECO:0000313" key="2">
    <source>
        <dbReference type="Proteomes" id="UP001152888"/>
    </source>
</evidence>
<gene>
    <name evidence="1" type="ORF">ACAOBT_LOCUS5881</name>
</gene>
<evidence type="ECO:0000313" key="1">
    <source>
        <dbReference type="EMBL" id="CAH1964573.1"/>
    </source>
</evidence>
<dbReference type="OrthoDB" id="10067200at2759"/>
<name>A0A9P0K583_ACAOB</name>
<comment type="caution">
    <text evidence="1">The sequence shown here is derived from an EMBL/GenBank/DDBJ whole genome shotgun (WGS) entry which is preliminary data.</text>
</comment>
<accession>A0A9P0K583</accession>
<dbReference type="AlphaFoldDB" id="A0A9P0K583"/>
<proteinExistence type="predicted"/>
<reference evidence="1" key="1">
    <citation type="submission" date="2022-03" db="EMBL/GenBank/DDBJ databases">
        <authorList>
            <person name="Sayadi A."/>
        </authorList>
    </citation>
    <scope>NUCLEOTIDE SEQUENCE</scope>
</reference>